<feature type="compositionally biased region" description="Acidic residues" evidence="1">
    <location>
        <begin position="127"/>
        <end position="138"/>
    </location>
</feature>
<feature type="region of interest" description="Disordered" evidence="1">
    <location>
        <begin position="185"/>
        <end position="209"/>
    </location>
</feature>
<dbReference type="AlphaFoldDB" id="A0A9Q9AIJ2"/>
<keyword evidence="4" id="KW-1185">Reference proteome</keyword>
<evidence type="ECO:0000256" key="1">
    <source>
        <dbReference type="SAM" id="MobiDB-lite"/>
    </source>
</evidence>
<accession>A0A9Q9AIJ2</accession>
<dbReference type="Proteomes" id="UP001056384">
    <property type="component" value="Chromosome 1"/>
</dbReference>
<reference evidence="3" key="1">
    <citation type="submission" date="2022-06" db="EMBL/GenBank/DDBJ databases">
        <title>Complete genome sequences of two strains of the flax pathogen Septoria linicola.</title>
        <authorList>
            <person name="Lapalu N."/>
            <person name="Simon A."/>
            <person name="Demenou B."/>
            <person name="Paumier D."/>
            <person name="Guillot M.-P."/>
            <person name="Gout L."/>
            <person name="Valade R."/>
        </authorList>
    </citation>
    <scope>NUCLEOTIDE SEQUENCE</scope>
    <source>
        <strain evidence="3">SE15195</strain>
    </source>
</reference>
<name>A0A9Q9AIJ2_9PEZI</name>
<evidence type="ECO:0000313" key="4">
    <source>
        <dbReference type="Proteomes" id="UP001056384"/>
    </source>
</evidence>
<dbReference type="Pfam" id="PF12898">
    <property type="entry name" value="Stc1"/>
    <property type="match status" value="1"/>
</dbReference>
<organism evidence="3 4">
    <name type="scientific">Septoria linicola</name>
    <dbReference type="NCBI Taxonomy" id="215465"/>
    <lineage>
        <taxon>Eukaryota</taxon>
        <taxon>Fungi</taxon>
        <taxon>Dikarya</taxon>
        <taxon>Ascomycota</taxon>
        <taxon>Pezizomycotina</taxon>
        <taxon>Dothideomycetes</taxon>
        <taxon>Dothideomycetidae</taxon>
        <taxon>Mycosphaerellales</taxon>
        <taxon>Mycosphaerellaceae</taxon>
        <taxon>Septoria</taxon>
    </lineage>
</organism>
<sequence>MAYHNGSYGGTNSVALPAKIKCNGCRQVKNTSSYSSRQQNDLAAHIRATPGFNAATMPFVPCIGCAPQQVVELHCYNCDLDKGLDKFSKVQRRTPDHAICWKCAQERDNYEPGEQDSDQSSVNSPGEDTDDDYAEEDYTLPASTTTDSASGTVRGTYSSRSTGGVPLSNAGSTVGVSTASTAITSRAPSSTLRNVSNSSATKSSGGGKFAKLKAVPRKVVYSKAEEERQQDSDDDSERFVLSDSE</sequence>
<dbReference type="EMBL" id="CP099418">
    <property type="protein sequence ID" value="USW47573.1"/>
    <property type="molecule type" value="Genomic_DNA"/>
</dbReference>
<gene>
    <name evidence="3" type="ORF">Slin15195_G008920</name>
</gene>
<feature type="compositionally biased region" description="Polar residues" evidence="1">
    <location>
        <begin position="185"/>
        <end position="203"/>
    </location>
</feature>
<feature type="compositionally biased region" description="Polar residues" evidence="1">
    <location>
        <begin position="141"/>
        <end position="162"/>
    </location>
</feature>
<feature type="region of interest" description="Disordered" evidence="1">
    <location>
        <begin position="110"/>
        <end position="173"/>
    </location>
</feature>
<feature type="domain" description="Stc1" evidence="2">
    <location>
        <begin position="21"/>
        <end position="105"/>
    </location>
</feature>
<feature type="region of interest" description="Disordered" evidence="1">
    <location>
        <begin position="221"/>
        <end position="245"/>
    </location>
</feature>
<protein>
    <submittedName>
        <fullName evidence="3">Stc1 domain-containing protein</fullName>
    </submittedName>
</protein>
<evidence type="ECO:0000313" key="3">
    <source>
        <dbReference type="EMBL" id="USW47573.1"/>
    </source>
</evidence>
<evidence type="ECO:0000259" key="2">
    <source>
        <dbReference type="Pfam" id="PF12898"/>
    </source>
</evidence>
<dbReference type="InterPro" id="IPR024630">
    <property type="entry name" value="Stc1"/>
</dbReference>
<proteinExistence type="predicted"/>